<evidence type="ECO:0000256" key="1">
    <source>
        <dbReference type="ARBA" id="ARBA00004123"/>
    </source>
</evidence>
<keyword evidence="4" id="KW-0862">Zinc</keyword>
<dbReference type="EMBL" id="CAJVQB010151135">
    <property type="protein sequence ID" value="CAG8855603.1"/>
    <property type="molecule type" value="Genomic_DNA"/>
</dbReference>
<dbReference type="Proteomes" id="UP000789901">
    <property type="component" value="Unassembled WGS sequence"/>
</dbReference>
<comment type="caution">
    <text evidence="6">The sequence shown here is derived from an EMBL/GenBank/DDBJ whole genome shotgun (WGS) entry which is preliminary data.</text>
</comment>
<feature type="non-terminal residue" evidence="6">
    <location>
        <position position="1"/>
    </location>
</feature>
<evidence type="ECO:0000256" key="3">
    <source>
        <dbReference type="ARBA" id="ARBA00022771"/>
    </source>
</evidence>
<evidence type="ECO:0000313" key="7">
    <source>
        <dbReference type="Proteomes" id="UP000789901"/>
    </source>
</evidence>
<evidence type="ECO:0000256" key="2">
    <source>
        <dbReference type="ARBA" id="ARBA00022723"/>
    </source>
</evidence>
<protein>
    <submittedName>
        <fullName evidence="6">5699_t:CDS:1</fullName>
    </submittedName>
</protein>
<accession>A0ABN7XJX1</accession>
<dbReference type="PANTHER" id="PTHR46481:SF10">
    <property type="entry name" value="ZINC FINGER BED DOMAIN-CONTAINING PROTEIN 39"/>
    <property type="match status" value="1"/>
</dbReference>
<reference evidence="6 7" key="1">
    <citation type="submission" date="2021-06" db="EMBL/GenBank/DDBJ databases">
        <authorList>
            <person name="Kallberg Y."/>
            <person name="Tangrot J."/>
            <person name="Rosling A."/>
        </authorList>
    </citation>
    <scope>NUCLEOTIDE SEQUENCE [LARGE SCALE GENOMIC DNA]</scope>
    <source>
        <strain evidence="6 7">120-4 pot B 10/14</strain>
    </source>
</reference>
<dbReference type="PANTHER" id="PTHR46481">
    <property type="entry name" value="ZINC FINGER BED DOMAIN-CONTAINING PROTEIN 4"/>
    <property type="match status" value="1"/>
</dbReference>
<organism evidence="6 7">
    <name type="scientific">Gigaspora margarita</name>
    <dbReference type="NCBI Taxonomy" id="4874"/>
    <lineage>
        <taxon>Eukaryota</taxon>
        <taxon>Fungi</taxon>
        <taxon>Fungi incertae sedis</taxon>
        <taxon>Mucoromycota</taxon>
        <taxon>Glomeromycotina</taxon>
        <taxon>Glomeromycetes</taxon>
        <taxon>Diversisporales</taxon>
        <taxon>Gigasporaceae</taxon>
        <taxon>Gigaspora</taxon>
    </lineage>
</organism>
<evidence type="ECO:0000256" key="5">
    <source>
        <dbReference type="ARBA" id="ARBA00023242"/>
    </source>
</evidence>
<feature type="non-terminal residue" evidence="6">
    <location>
        <position position="112"/>
    </location>
</feature>
<name>A0ABN7XJX1_GIGMA</name>
<proteinExistence type="predicted"/>
<dbReference type="InterPro" id="IPR052035">
    <property type="entry name" value="ZnF_BED_domain_contain"/>
</dbReference>
<gene>
    <name evidence="6" type="ORF">GMARGA_LOCUS44424</name>
</gene>
<evidence type="ECO:0000313" key="6">
    <source>
        <dbReference type="EMBL" id="CAG8855603.1"/>
    </source>
</evidence>
<keyword evidence="3" id="KW-0863">Zinc-finger</keyword>
<keyword evidence="2" id="KW-0479">Metal-binding</keyword>
<comment type="subcellular location">
    <subcellularLocation>
        <location evidence="1">Nucleus</location>
    </subcellularLocation>
</comment>
<evidence type="ECO:0000256" key="4">
    <source>
        <dbReference type="ARBA" id="ARBA00022833"/>
    </source>
</evidence>
<sequence length="112" mass="13096">EGRIKNIIERISKFQIVSADTIKRDIIKKYKEMQTNVQIELQEIPGKFVFSLDIWTSTAVKAYMGIIVHYIDKDWQLQQKTLDFIEIEGSHTGANLANELINVFEFYQIESK</sequence>
<keyword evidence="7" id="KW-1185">Reference proteome</keyword>
<dbReference type="SUPFAM" id="SSF53098">
    <property type="entry name" value="Ribonuclease H-like"/>
    <property type="match status" value="1"/>
</dbReference>
<dbReference type="InterPro" id="IPR012337">
    <property type="entry name" value="RNaseH-like_sf"/>
</dbReference>
<keyword evidence="5" id="KW-0539">Nucleus</keyword>